<feature type="region of interest" description="Disordered" evidence="1">
    <location>
        <begin position="203"/>
        <end position="228"/>
    </location>
</feature>
<dbReference type="OrthoDB" id="3364132at2759"/>
<feature type="region of interest" description="Disordered" evidence="1">
    <location>
        <begin position="149"/>
        <end position="185"/>
    </location>
</feature>
<proteinExistence type="predicted"/>
<feature type="region of interest" description="Disordered" evidence="1">
    <location>
        <begin position="330"/>
        <end position="372"/>
    </location>
</feature>
<gene>
    <name evidence="3" type="ORF">K435DRAFT_960594</name>
</gene>
<evidence type="ECO:0000313" key="3">
    <source>
        <dbReference type="EMBL" id="THV06346.1"/>
    </source>
</evidence>
<reference evidence="3 4" key="1">
    <citation type="journal article" date="2019" name="Nat. Ecol. Evol.">
        <title>Megaphylogeny resolves global patterns of mushroom evolution.</title>
        <authorList>
            <person name="Varga T."/>
            <person name="Krizsan K."/>
            <person name="Foldi C."/>
            <person name="Dima B."/>
            <person name="Sanchez-Garcia M."/>
            <person name="Sanchez-Ramirez S."/>
            <person name="Szollosi G.J."/>
            <person name="Szarkandi J.G."/>
            <person name="Papp V."/>
            <person name="Albert L."/>
            <person name="Andreopoulos W."/>
            <person name="Angelini C."/>
            <person name="Antonin V."/>
            <person name="Barry K.W."/>
            <person name="Bougher N.L."/>
            <person name="Buchanan P."/>
            <person name="Buyck B."/>
            <person name="Bense V."/>
            <person name="Catcheside P."/>
            <person name="Chovatia M."/>
            <person name="Cooper J."/>
            <person name="Damon W."/>
            <person name="Desjardin D."/>
            <person name="Finy P."/>
            <person name="Geml J."/>
            <person name="Haridas S."/>
            <person name="Hughes K."/>
            <person name="Justo A."/>
            <person name="Karasinski D."/>
            <person name="Kautmanova I."/>
            <person name="Kiss B."/>
            <person name="Kocsube S."/>
            <person name="Kotiranta H."/>
            <person name="LaButti K.M."/>
            <person name="Lechner B.E."/>
            <person name="Liimatainen K."/>
            <person name="Lipzen A."/>
            <person name="Lukacs Z."/>
            <person name="Mihaltcheva S."/>
            <person name="Morgado L.N."/>
            <person name="Niskanen T."/>
            <person name="Noordeloos M.E."/>
            <person name="Ohm R.A."/>
            <person name="Ortiz-Santana B."/>
            <person name="Ovrebo C."/>
            <person name="Racz N."/>
            <person name="Riley R."/>
            <person name="Savchenko A."/>
            <person name="Shiryaev A."/>
            <person name="Soop K."/>
            <person name="Spirin V."/>
            <person name="Szebenyi C."/>
            <person name="Tomsovsky M."/>
            <person name="Tulloss R.E."/>
            <person name="Uehling J."/>
            <person name="Grigoriev I.V."/>
            <person name="Vagvolgyi C."/>
            <person name="Papp T."/>
            <person name="Martin F.M."/>
            <person name="Miettinen O."/>
            <person name="Hibbett D.S."/>
            <person name="Nagy L.G."/>
        </authorList>
    </citation>
    <scope>NUCLEOTIDE SEQUENCE [LARGE SCALE GENOMIC DNA]</scope>
    <source>
        <strain evidence="3 4">CBS 962.96</strain>
    </source>
</reference>
<keyword evidence="4" id="KW-1185">Reference proteome</keyword>
<dbReference type="EMBL" id="ML179043">
    <property type="protein sequence ID" value="THV06346.1"/>
    <property type="molecule type" value="Genomic_DNA"/>
</dbReference>
<organism evidence="3 4">
    <name type="scientific">Dendrothele bispora (strain CBS 962.96)</name>
    <dbReference type="NCBI Taxonomy" id="1314807"/>
    <lineage>
        <taxon>Eukaryota</taxon>
        <taxon>Fungi</taxon>
        <taxon>Dikarya</taxon>
        <taxon>Basidiomycota</taxon>
        <taxon>Agaricomycotina</taxon>
        <taxon>Agaricomycetes</taxon>
        <taxon>Agaricomycetidae</taxon>
        <taxon>Agaricales</taxon>
        <taxon>Agaricales incertae sedis</taxon>
        <taxon>Dendrothele</taxon>
    </lineage>
</organism>
<feature type="domain" description="DUF7918" evidence="2">
    <location>
        <begin position="41"/>
        <end position="275"/>
    </location>
</feature>
<dbReference type="PANTHER" id="PTHR36223:SF1">
    <property type="entry name" value="TRANSCRIPTION ELONGATION FACTOR EAF N-TERMINAL DOMAIN-CONTAINING PROTEIN"/>
    <property type="match status" value="1"/>
</dbReference>
<evidence type="ECO:0000256" key="1">
    <source>
        <dbReference type="SAM" id="MobiDB-lite"/>
    </source>
</evidence>
<sequence>MSIVASSTRTPLHMKWEIFFSGHSGSLYTMVLYCNDFHAWVTINDEEAQEFQCEVLEEDNGLASDRPRDMADGVMCWIPSQEGKRFKVHWHDSKFSHPSRGRVYIDGISCGGKVIHDKNRLQVVKDGYRIGPSSKRPFLFQKIDSIRPDAASPSSCSSSNSPLTTRSSSTSGSAINKSGPAPASSSDIGKIYLEIHHVKPVSKRPYDSDKTLIPPENQYTEEETKGKVHQVRFGEPVATQTLPTYHETETIGPPVARFCFRYAPLGLLRAKNIAPLSRTTRKHTSGQSSEPLETGDTAVKNEPDSEGTTSVPRVYLKDIEVDVVTKLEPDVQVLQGSSARGKRKDPSYSPTLNSGLRRKKKKAKEIIDLTSD</sequence>
<evidence type="ECO:0000259" key="2">
    <source>
        <dbReference type="Pfam" id="PF25534"/>
    </source>
</evidence>
<feature type="region of interest" description="Disordered" evidence="1">
    <location>
        <begin position="277"/>
        <end position="313"/>
    </location>
</feature>
<accession>A0A4V4HIE8</accession>
<protein>
    <recommendedName>
        <fullName evidence="2">DUF7918 domain-containing protein</fullName>
    </recommendedName>
</protein>
<dbReference type="Proteomes" id="UP000297245">
    <property type="component" value="Unassembled WGS sequence"/>
</dbReference>
<dbReference type="PANTHER" id="PTHR36223">
    <property type="entry name" value="BETA-LACTAMASE-TYPE TRANSPEPTIDASE FOLD DOMAIN CONTAINING PROTEIN"/>
    <property type="match status" value="1"/>
</dbReference>
<dbReference type="InterPro" id="IPR057678">
    <property type="entry name" value="DUF7918"/>
</dbReference>
<feature type="compositionally biased region" description="Low complexity" evidence="1">
    <location>
        <begin position="149"/>
        <end position="174"/>
    </location>
</feature>
<name>A0A4V4HIE8_DENBC</name>
<evidence type="ECO:0000313" key="4">
    <source>
        <dbReference type="Proteomes" id="UP000297245"/>
    </source>
</evidence>
<dbReference type="Pfam" id="PF25534">
    <property type="entry name" value="DUF7918"/>
    <property type="match status" value="1"/>
</dbReference>
<dbReference type="AlphaFoldDB" id="A0A4V4HIE8"/>